<sequence>MSNSSKKSNSKQTYNSVLAVSLAQSRKLYSSSLFERFKGQANTDQKLTLLSTATLLIGPHQFPDTKFFKLTTTPLDLINIPGKIELSNPPPHFQPIIVKNTPEINNETTDSNSEKKKSIAVTATTLVGTTPMAKLSSPKSSLTSPIPSQSPSPASTPKAQLNQISQQNFNQQDIQNQQRIYYSTYQNGSYQQLAESNLNSFTPQRFVPPFAYNQSMLSANGLFSMKLLFIYLIGYGMYSPFTPGYRSGMIPMRPIMQKSNVIPKKAKLSNEILFQFKNDSELFKFPRECIIEKETILEPFDLILFCYLPTSVPQPVSFASSSASGVAIKKPKFQQGLVLNIRMCNEVLWKSLQEFCLDPEPEAVQNLLAPGSKTRRSTYIKKDKTFKKKKDRAGKPEKESETVQSNTANEEHSINPDHLEQVSSGGDAATSGAKSPGVDESELETPNKEENEIETPNNEEYETETPNNEESEAVTPNELSAVSSPMNREKETETQFNDDEDERDEDEKEADGLKGCYEAKGKLSKNVPVKRENSRNNHNSGVNISNSPKVCENCGTKTTPMWRRGPSGFSSLCNACGVKWMNGKLIMHSVDAQTEVDKKKRKNFFSEEQEREILESRKDEMDEECSEEKDKNKKEMRVGPLKKRKWGKKN</sequence>
<evidence type="ECO:0000313" key="8">
    <source>
        <dbReference type="Proteomes" id="UP001211065"/>
    </source>
</evidence>
<proteinExistence type="predicted"/>
<feature type="compositionally biased region" description="Basic residues" evidence="5">
    <location>
        <begin position="640"/>
        <end position="650"/>
    </location>
</feature>
<reference evidence="7" key="1">
    <citation type="submission" date="2020-05" db="EMBL/GenBank/DDBJ databases">
        <title>Phylogenomic resolution of chytrid fungi.</title>
        <authorList>
            <person name="Stajich J.E."/>
            <person name="Amses K."/>
            <person name="Simmons R."/>
            <person name="Seto K."/>
            <person name="Myers J."/>
            <person name="Bonds A."/>
            <person name="Quandt C.A."/>
            <person name="Barry K."/>
            <person name="Liu P."/>
            <person name="Grigoriev I."/>
            <person name="Longcore J.E."/>
            <person name="James T.Y."/>
        </authorList>
    </citation>
    <scope>NUCLEOTIDE SEQUENCE</scope>
    <source>
        <strain evidence="7">JEL0476</strain>
    </source>
</reference>
<feature type="compositionally biased region" description="Low complexity" evidence="5">
    <location>
        <begin position="134"/>
        <end position="159"/>
    </location>
</feature>
<keyword evidence="2 4" id="KW-0863">Zinc-finger</keyword>
<dbReference type="PANTHER" id="PTHR47255">
    <property type="entry name" value="GATA TRANSCRIPTION FACTOR 22-RELATED"/>
    <property type="match status" value="1"/>
</dbReference>
<dbReference type="PROSITE" id="PS00344">
    <property type="entry name" value="GATA_ZN_FINGER_1"/>
    <property type="match status" value="1"/>
</dbReference>
<dbReference type="InterPro" id="IPR052138">
    <property type="entry name" value="GATA_ZnFinger_Domain"/>
</dbReference>
<dbReference type="Gene3D" id="3.30.50.10">
    <property type="entry name" value="Erythroid Transcription Factor GATA-1, subunit A"/>
    <property type="match status" value="1"/>
</dbReference>
<evidence type="ECO:0000256" key="5">
    <source>
        <dbReference type="SAM" id="MobiDB-lite"/>
    </source>
</evidence>
<dbReference type="GO" id="GO:0006355">
    <property type="term" value="P:regulation of DNA-templated transcription"/>
    <property type="evidence" value="ECO:0007669"/>
    <property type="project" value="InterPro"/>
</dbReference>
<dbReference type="Pfam" id="PF00320">
    <property type="entry name" value="GATA"/>
    <property type="match status" value="1"/>
</dbReference>
<feature type="compositionally biased region" description="Basic residues" evidence="5">
    <location>
        <begin position="379"/>
        <end position="392"/>
    </location>
</feature>
<dbReference type="InterPro" id="IPR013088">
    <property type="entry name" value="Znf_NHR/GATA"/>
</dbReference>
<feature type="compositionally biased region" description="Acidic residues" evidence="5">
    <location>
        <begin position="496"/>
        <end position="509"/>
    </location>
</feature>
<feature type="compositionally biased region" description="Basic and acidic residues" evidence="5">
    <location>
        <begin position="628"/>
        <end position="637"/>
    </location>
</feature>
<feature type="region of interest" description="Disordered" evidence="5">
    <location>
        <begin position="131"/>
        <end position="159"/>
    </location>
</feature>
<feature type="region of interest" description="Disordered" evidence="5">
    <location>
        <begin position="612"/>
        <end position="650"/>
    </location>
</feature>
<evidence type="ECO:0000256" key="1">
    <source>
        <dbReference type="ARBA" id="ARBA00022723"/>
    </source>
</evidence>
<feature type="compositionally biased region" description="Basic and acidic residues" evidence="5">
    <location>
        <begin position="409"/>
        <end position="420"/>
    </location>
</feature>
<evidence type="ECO:0000313" key="7">
    <source>
        <dbReference type="EMBL" id="KAJ3224116.1"/>
    </source>
</evidence>
<dbReference type="GO" id="GO:0008270">
    <property type="term" value="F:zinc ion binding"/>
    <property type="evidence" value="ECO:0007669"/>
    <property type="project" value="UniProtKB-KW"/>
</dbReference>
<dbReference type="EMBL" id="JADGJW010000104">
    <property type="protein sequence ID" value="KAJ3224116.1"/>
    <property type="molecule type" value="Genomic_DNA"/>
</dbReference>
<evidence type="ECO:0000256" key="4">
    <source>
        <dbReference type="PROSITE-ProRule" id="PRU00094"/>
    </source>
</evidence>
<evidence type="ECO:0000259" key="6">
    <source>
        <dbReference type="PROSITE" id="PS50114"/>
    </source>
</evidence>
<accession>A0AAD5U5T6</accession>
<feature type="compositionally biased region" description="Polar residues" evidence="5">
    <location>
        <begin position="477"/>
        <end position="486"/>
    </location>
</feature>
<evidence type="ECO:0000256" key="3">
    <source>
        <dbReference type="ARBA" id="ARBA00022833"/>
    </source>
</evidence>
<dbReference type="AlphaFoldDB" id="A0AAD5U5T6"/>
<comment type="caution">
    <text evidence="7">The sequence shown here is derived from an EMBL/GenBank/DDBJ whole genome shotgun (WGS) entry which is preliminary data.</text>
</comment>
<dbReference type="SUPFAM" id="SSF57716">
    <property type="entry name" value="Glucocorticoid receptor-like (DNA-binding domain)"/>
    <property type="match status" value="1"/>
</dbReference>
<protein>
    <recommendedName>
        <fullName evidence="6">GATA-type domain-containing protein</fullName>
    </recommendedName>
</protein>
<keyword evidence="3" id="KW-0862">Zinc</keyword>
<organism evidence="7 8">
    <name type="scientific">Clydaea vesicula</name>
    <dbReference type="NCBI Taxonomy" id="447962"/>
    <lineage>
        <taxon>Eukaryota</taxon>
        <taxon>Fungi</taxon>
        <taxon>Fungi incertae sedis</taxon>
        <taxon>Chytridiomycota</taxon>
        <taxon>Chytridiomycota incertae sedis</taxon>
        <taxon>Chytridiomycetes</taxon>
        <taxon>Lobulomycetales</taxon>
        <taxon>Lobulomycetaceae</taxon>
        <taxon>Clydaea</taxon>
    </lineage>
</organism>
<dbReference type="PANTHER" id="PTHR47255:SF4">
    <property type="entry name" value="GATA ZINC FINGER DOMAIN-CONTAINING PROTEIN 12"/>
    <property type="match status" value="1"/>
</dbReference>
<dbReference type="InterPro" id="IPR000679">
    <property type="entry name" value="Znf_GATA"/>
</dbReference>
<dbReference type="SMART" id="SM00401">
    <property type="entry name" value="ZnF_GATA"/>
    <property type="match status" value="1"/>
</dbReference>
<keyword evidence="8" id="KW-1185">Reference proteome</keyword>
<dbReference type="GO" id="GO:0043565">
    <property type="term" value="F:sequence-specific DNA binding"/>
    <property type="evidence" value="ECO:0007669"/>
    <property type="project" value="InterPro"/>
</dbReference>
<evidence type="ECO:0000256" key="2">
    <source>
        <dbReference type="ARBA" id="ARBA00022771"/>
    </source>
</evidence>
<feature type="compositionally biased region" description="Polar residues" evidence="5">
    <location>
        <begin position="536"/>
        <end position="548"/>
    </location>
</feature>
<feature type="compositionally biased region" description="Acidic residues" evidence="5">
    <location>
        <begin position="451"/>
        <end position="472"/>
    </location>
</feature>
<keyword evidence="1" id="KW-0479">Metal-binding</keyword>
<dbReference type="CDD" id="cd00202">
    <property type="entry name" value="ZnF_GATA"/>
    <property type="match status" value="1"/>
</dbReference>
<name>A0AAD5U5T6_9FUNG</name>
<feature type="region of interest" description="Disordered" evidence="5">
    <location>
        <begin position="379"/>
        <end position="552"/>
    </location>
</feature>
<dbReference type="Proteomes" id="UP001211065">
    <property type="component" value="Unassembled WGS sequence"/>
</dbReference>
<dbReference type="PROSITE" id="PS50114">
    <property type="entry name" value="GATA_ZN_FINGER_2"/>
    <property type="match status" value="1"/>
</dbReference>
<feature type="domain" description="GATA-type" evidence="6">
    <location>
        <begin position="545"/>
        <end position="578"/>
    </location>
</feature>
<gene>
    <name evidence="7" type="ORF">HK099_000227</name>
</gene>